<dbReference type="SMART" id="SM00178">
    <property type="entry name" value="SAR"/>
    <property type="match status" value="1"/>
</dbReference>
<feature type="compositionally biased region" description="Polar residues" evidence="5">
    <location>
        <begin position="447"/>
        <end position="462"/>
    </location>
</feature>
<dbReference type="Gene3D" id="3.40.50.300">
    <property type="entry name" value="P-loop containing nucleotide triphosphate hydrolases"/>
    <property type="match status" value="1"/>
</dbReference>
<dbReference type="NCBIfam" id="TIGR00231">
    <property type="entry name" value="small_GTP"/>
    <property type="match status" value="1"/>
</dbReference>
<dbReference type="PROSITE" id="PS51417">
    <property type="entry name" value="ARF"/>
    <property type="match status" value="1"/>
</dbReference>
<feature type="binding site" evidence="3">
    <location>
        <position position="279"/>
    </location>
    <ligand>
        <name>GTP</name>
        <dbReference type="ChEBI" id="CHEBI:37565"/>
    </ligand>
</feature>
<dbReference type="GO" id="GO:0046872">
    <property type="term" value="F:metal ion binding"/>
    <property type="evidence" value="ECO:0007669"/>
    <property type="project" value="UniProtKB-KW"/>
</dbReference>
<evidence type="ECO:0000313" key="7">
    <source>
        <dbReference type="Proteomes" id="UP001174909"/>
    </source>
</evidence>
<evidence type="ECO:0000256" key="5">
    <source>
        <dbReference type="SAM" id="MobiDB-lite"/>
    </source>
</evidence>
<dbReference type="Proteomes" id="UP001174909">
    <property type="component" value="Unassembled WGS sequence"/>
</dbReference>
<dbReference type="GO" id="GO:0003924">
    <property type="term" value="F:GTPase activity"/>
    <property type="evidence" value="ECO:0007669"/>
    <property type="project" value="InterPro"/>
</dbReference>
<dbReference type="InterPro" id="IPR006689">
    <property type="entry name" value="Small_GTPase_ARF/SAR"/>
</dbReference>
<dbReference type="InterPro" id="IPR005225">
    <property type="entry name" value="Small_GTP-bd"/>
</dbReference>
<evidence type="ECO:0000256" key="1">
    <source>
        <dbReference type="ARBA" id="ARBA00022741"/>
    </source>
</evidence>
<keyword evidence="2 3" id="KW-0342">GTP-binding</keyword>
<feature type="binding site" evidence="3">
    <location>
        <begin position="335"/>
        <end position="338"/>
    </location>
    <ligand>
        <name>GTP</name>
        <dbReference type="ChEBI" id="CHEBI:37565"/>
    </ligand>
</feature>
<feature type="compositionally biased region" description="Polar residues" evidence="5">
    <location>
        <begin position="656"/>
        <end position="670"/>
    </location>
</feature>
<feature type="binding site" evidence="4">
    <location>
        <position position="257"/>
    </location>
    <ligand>
        <name>Mg(2+)</name>
        <dbReference type="ChEBI" id="CHEBI:18420"/>
    </ligand>
</feature>
<feature type="compositionally biased region" description="Basic and acidic residues" evidence="5">
    <location>
        <begin position="618"/>
        <end position="632"/>
    </location>
</feature>
<accession>A0AA35WWN9</accession>
<dbReference type="EMBL" id="CASHTH010002397">
    <property type="protein sequence ID" value="CAI8029352.1"/>
    <property type="molecule type" value="Genomic_DNA"/>
</dbReference>
<protein>
    <submittedName>
        <fullName evidence="6">ADP-ribosylation factor-like protein 13B</fullName>
    </submittedName>
</protein>
<evidence type="ECO:0000256" key="2">
    <source>
        <dbReference type="ARBA" id="ARBA00023134"/>
    </source>
</evidence>
<keyword evidence="4" id="KW-0479">Metal-binding</keyword>
<keyword evidence="7" id="KW-1185">Reference proteome</keyword>
<evidence type="ECO:0000313" key="6">
    <source>
        <dbReference type="EMBL" id="CAI8029352.1"/>
    </source>
</evidence>
<reference evidence="6" key="1">
    <citation type="submission" date="2023-03" db="EMBL/GenBank/DDBJ databases">
        <authorList>
            <person name="Steffen K."/>
            <person name="Cardenas P."/>
        </authorList>
    </citation>
    <scope>NUCLEOTIDE SEQUENCE</scope>
</reference>
<dbReference type="SMART" id="SM00177">
    <property type="entry name" value="ARF"/>
    <property type="match status" value="1"/>
</dbReference>
<feature type="compositionally biased region" description="Basic and acidic residues" evidence="5">
    <location>
        <begin position="491"/>
        <end position="513"/>
    </location>
</feature>
<dbReference type="PANTHER" id="PTHR46090">
    <property type="entry name" value="ADP-RIBOSYLATION FACTOR-LIKE PROTEIN 13B"/>
    <property type="match status" value="1"/>
</dbReference>
<keyword evidence="4" id="KW-0460">Magnesium</keyword>
<sequence length="804" mass="89944">MEELISSHDLFVLQVEMDVYTMAKRWLYLVLHPDTSVALDTVSEAAEDYFRHQETWFLKTEEGQQYCPVFRALRLQHIMNDIASIRLLEADHIVPHEWLYPLYKKQWQTMCMVEQRLEHGPFKLTESQFNECSFRCGRVLHDNIEYCWRWTGYFYGVDIIITYYPNTGHLSVKRNTKSLSCDTSVSLQQIRKIVMRLRAVSLGSQSEVTFREDTDFSNSPSDKMREITLLLLGLDGAGKSTILANLMEEDAEDVLPTIGFANATTTLANCHLKLFDVGGGPRIRGIWKNYYAQSHGIIFVVDAGSPDRLNEARQVLSGVLQEETVAGKPLVILANKQDQPGALGTEEVRERLGLDTLLNENQQQRIRVVGCVGLCNSDGGRRGRTQIVRGVGRVVREVRGRWGDLGERVGRDTDRQRERQEREREERKERVRRIREERERQAALQKGLSSNGVEGNEENTPVNPFKPISEVVAEATEREARAKELKKKKSKEAAKGDQEMKVPEEADGEGKAEEQEERNDQQTTSALAEDQSVRRKGETKAAGDAVNHHSPVLSSGSEGEVSSGLSTSSSDSLTHVTVASKEEETSLTSESLGPPLTTPPAQSVAMATTRQTTEGVEANERRDGRRDEEKGTARGIRSKMSRFNFLSRLKNRNRIAPSTQPITATTSDAPVSSLIPPPLTTTSGRGRSTSQGLTYPVTAQTHPTVANGAWEREKDGEREKEGHTESIAMESAVPEDREDVFDNMPELPKTRHTLPPVQVHRRLPGLEEQTFTTSQPGFLHTAHRRSLTVVNTGAYGVTAQSNSG</sequence>
<dbReference type="InterPro" id="IPR051995">
    <property type="entry name" value="Ciliary_GTPase"/>
</dbReference>
<dbReference type="AlphaFoldDB" id="A0AA35WWN9"/>
<comment type="caution">
    <text evidence="6">The sequence shown here is derived from an EMBL/GenBank/DDBJ whole genome shotgun (WGS) entry which is preliminary data.</text>
</comment>
<feature type="compositionally biased region" description="Low complexity" evidence="5">
    <location>
        <begin position="680"/>
        <end position="693"/>
    </location>
</feature>
<organism evidence="6 7">
    <name type="scientific">Geodia barretti</name>
    <name type="common">Barrett's horny sponge</name>
    <dbReference type="NCBI Taxonomy" id="519541"/>
    <lineage>
        <taxon>Eukaryota</taxon>
        <taxon>Metazoa</taxon>
        <taxon>Porifera</taxon>
        <taxon>Demospongiae</taxon>
        <taxon>Heteroscleromorpha</taxon>
        <taxon>Tetractinellida</taxon>
        <taxon>Astrophorina</taxon>
        <taxon>Geodiidae</taxon>
        <taxon>Geodia</taxon>
    </lineage>
</organism>
<name>A0AA35WWN9_GEOBA</name>
<dbReference type="PANTHER" id="PTHR46090:SF2">
    <property type="entry name" value="ADP-RIBOSYLATION FACTOR-LIKE PROTEIN 13B"/>
    <property type="match status" value="1"/>
</dbReference>
<keyword evidence="1 3" id="KW-0547">Nucleotide-binding</keyword>
<feature type="binding site" evidence="4">
    <location>
        <position position="240"/>
    </location>
    <ligand>
        <name>Mg(2+)</name>
        <dbReference type="ChEBI" id="CHEBI:18420"/>
    </ligand>
</feature>
<dbReference type="Pfam" id="PF00025">
    <property type="entry name" value="Arf"/>
    <property type="match status" value="1"/>
</dbReference>
<feature type="compositionally biased region" description="Polar residues" evidence="5">
    <location>
        <begin position="599"/>
        <end position="614"/>
    </location>
</feature>
<dbReference type="GO" id="GO:0005525">
    <property type="term" value="F:GTP binding"/>
    <property type="evidence" value="ECO:0007669"/>
    <property type="project" value="UniProtKB-KW"/>
</dbReference>
<dbReference type="InterPro" id="IPR027417">
    <property type="entry name" value="P-loop_NTPase"/>
</dbReference>
<dbReference type="SUPFAM" id="SSF52540">
    <property type="entry name" value="P-loop containing nucleoside triphosphate hydrolases"/>
    <property type="match status" value="1"/>
</dbReference>
<gene>
    <name evidence="6" type="ORF">GBAR_LOCUS16678</name>
</gene>
<feature type="compositionally biased region" description="Basic and acidic residues" evidence="5">
    <location>
        <begin position="406"/>
        <end position="441"/>
    </location>
</feature>
<feature type="compositionally biased region" description="Basic and acidic residues" evidence="5">
    <location>
        <begin position="531"/>
        <end position="541"/>
    </location>
</feature>
<evidence type="ECO:0000256" key="4">
    <source>
        <dbReference type="PIRSR" id="PIRSR606689-2"/>
    </source>
</evidence>
<evidence type="ECO:0000256" key="3">
    <source>
        <dbReference type="PIRSR" id="PIRSR606689-1"/>
    </source>
</evidence>
<feature type="compositionally biased region" description="Low complexity" evidence="5">
    <location>
        <begin position="550"/>
        <end position="577"/>
    </location>
</feature>
<feature type="region of interest" description="Disordered" evidence="5">
    <location>
        <begin position="406"/>
        <end position="693"/>
    </location>
</feature>
<feature type="binding site" evidence="3">
    <location>
        <begin position="233"/>
        <end position="240"/>
    </location>
    <ligand>
        <name>GTP</name>
        <dbReference type="ChEBI" id="CHEBI:37565"/>
    </ligand>
</feature>
<proteinExistence type="predicted"/>
<dbReference type="PRINTS" id="PR00328">
    <property type="entry name" value="SAR1GTPBP"/>
</dbReference>